<evidence type="ECO:0000313" key="1">
    <source>
        <dbReference type="EMBL" id="MBB4277240.1"/>
    </source>
</evidence>
<organism evidence="1 2">
    <name type="scientific">Rhizobium mongolense</name>
    <dbReference type="NCBI Taxonomy" id="57676"/>
    <lineage>
        <taxon>Bacteria</taxon>
        <taxon>Pseudomonadati</taxon>
        <taxon>Pseudomonadota</taxon>
        <taxon>Alphaproteobacteria</taxon>
        <taxon>Hyphomicrobiales</taxon>
        <taxon>Rhizobiaceae</taxon>
        <taxon>Rhizobium/Agrobacterium group</taxon>
        <taxon>Rhizobium</taxon>
    </lineage>
</organism>
<gene>
    <name evidence="1" type="ORF">GGE12_005043</name>
</gene>
<proteinExistence type="predicted"/>
<reference evidence="1 2" key="1">
    <citation type="submission" date="2020-08" db="EMBL/GenBank/DDBJ databases">
        <title>Genomic Encyclopedia of Type Strains, Phase IV (KMG-V): Genome sequencing to study the core and pangenomes of soil and plant-associated prokaryotes.</title>
        <authorList>
            <person name="Whitman W."/>
        </authorList>
    </citation>
    <scope>NUCLEOTIDE SEQUENCE [LARGE SCALE GENOMIC DNA]</scope>
    <source>
        <strain evidence="1 2">SEMIA 402</strain>
    </source>
</reference>
<evidence type="ECO:0000313" key="2">
    <source>
        <dbReference type="Proteomes" id="UP000533641"/>
    </source>
</evidence>
<sequence length="181" mass="19196">MADNFTQSAAANVDGTYQIFAVGRCMGDLVPENTTLQADATADIHPGQIVSVVLDAGGPFRELSGMLDTHSCLGVIKLYLGKTQTTAGEEVFLLGQLNPPLVFAVPMASLLAMHRIVARVCEAPQPEDGTEDAKAVLNAQLDLMSPFLCESEAAAPVGSDWRPVDLDALIRSLQTLEQVDA</sequence>
<accession>A0A7W6RRD8</accession>
<protein>
    <submittedName>
        <fullName evidence="1">Uncharacterized protein</fullName>
    </submittedName>
</protein>
<dbReference type="Proteomes" id="UP000533641">
    <property type="component" value="Unassembled WGS sequence"/>
</dbReference>
<comment type="caution">
    <text evidence="1">The sequence shown here is derived from an EMBL/GenBank/DDBJ whole genome shotgun (WGS) entry which is preliminary data.</text>
</comment>
<dbReference type="EMBL" id="JACIGM010000012">
    <property type="protein sequence ID" value="MBB4277240.1"/>
    <property type="molecule type" value="Genomic_DNA"/>
</dbReference>
<name>A0A7W6RRD8_9HYPH</name>
<dbReference type="RefSeq" id="WP_210314204.1">
    <property type="nucleotide sequence ID" value="NZ_JACIGM010000012.1"/>
</dbReference>
<dbReference type="AlphaFoldDB" id="A0A7W6RRD8"/>